<accession>A0ABZ2NDQ9</accession>
<feature type="compositionally biased region" description="Polar residues" evidence="1">
    <location>
        <begin position="7"/>
        <end position="25"/>
    </location>
</feature>
<evidence type="ECO:0000313" key="2">
    <source>
        <dbReference type="EMBL" id="WXB95883.1"/>
    </source>
</evidence>
<name>A0ABZ2NDQ9_9BACI</name>
<proteinExistence type="predicted"/>
<reference evidence="2 3" key="1">
    <citation type="submission" date="2024-02" db="EMBL/GenBank/DDBJ databases">
        <title>Seven novel Bacillus-like species.</title>
        <authorList>
            <person name="Liu G."/>
        </authorList>
    </citation>
    <scope>NUCLEOTIDE SEQUENCE [LARGE SCALE GENOMIC DNA]</scope>
    <source>
        <strain evidence="2 3">FJAT-52054</strain>
    </source>
</reference>
<feature type="region of interest" description="Disordered" evidence="1">
    <location>
        <begin position="1"/>
        <end position="53"/>
    </location>
</feature>
<dbReference type="Proteomes" id="UP001377337">
    <property type="component" value="Chromosome"/>
</dbReference>
<keyword evidence="3" id="KW-1185">Reference proteome</keyword>
<dbReference type="EMBL" id="CP147407">
    <property type="protein sequence ID" value="WXB95883.1"/>
    <property type="molecule type" value="Genomic_DNA"/>
</dbReference>
<dbReference type="RefSeq" id="WP_338777584.1">
    <property type="nucleotide sequence ID" value="NZ_CP147407.1"/>
</dbReference>
<evidence type="ECO:0008006" key="4">
    <source>
        <dbReference type="Google" id="ProtNLM"/>
    </source>
</evidence>
<protein>
    <recommendedName>
        <fullName evidence="4">DUF4025 domain-containing protein</fullName>
    </recommendedName>
</protein>
<evidence type="ECO:0000256" key="1">
    <source>
        <dbReference type="SAM" id="MobiDB-lite"/>
    </source>
</evidence>
<sequence>MKKQEPKNSSIQYDSAADQETSDQIKNAYESGVVEQNFDENFTEDQAEKADEI</sequence>
<gene>
    <name evidence="2" type="ORF">WCV65_15125</name>
</gene>
<evidence type="ECO:0000313" key="3">
    <source>
        <dbReference type="Proteomes" id="UP001377337"/>
    </source>
</evidence>
<organism evidence="2 3">
    <name type="scientific">Metabacillus sediminis</name>
    <dbReference type="NCBI Taxonomy" id="3117746"/>
    <lineage>
        <taxon>Bacteria</taxon>
        <taxon>Bacillati</taxon>
        <taxon>Bacillota</taxon>
        <taxon>Bacilli</taxon>
        <taxon>Bacillales</taxon>
        <taxon>Bacillaceae</taxon>
        <taxon>Metabacillus</taxon>
    </lineage>
</organism>